<dbReference type="EC" id="3.1.3.48" evidence="2"/>
<feature type="domain" description="Tyrosine-protein phosphatase" evidence="5">
    <location>
        <begin position="1"/>
        <end position="138"/>
    </location>
</feature>
<evidence type="ECO:0000256" key="1">
    <source>
        <dbReference type="ARBA" id="ARBA00008601"/>
    </source>
</evidence>
<dbReference type="GO" id="GO:0017017">
    <property type="term" value="F:MAP kinase tyrosine/serine/threonine phosphatase activity"/>
    <property type="evidence" value="ECO:0007669"/>
    <property type="project" value="TreeGrafter"/>
</dbReference>
<evidence type="ECO:0000256" key="3">
    <source>
        <dbReference type="ARBA" id="ARBA00022801"/>
    </source>
</evidence>
<dbReference type="Gene3D" id="3.90.190.10">
    <property type="entry name" value="Protein tyrosine phosphatase superfamily"/>
    <property type="match status" value="1"/>
</dbReference>
<dbReference type="CDD" id="cd14498">
    <property type="entry name" value="DSP"/>
    <property type="match status" value="1"/>
</dbReference>
<keyword evidence="3" id="KW-0378">Hydrolase</keyword>
<evidence type="ECO:0000256" key="2">
    <source>
        <dbReference type="ARBA" id="ARBA00013064"/>
    </source>
</evidence>
<dbReference type="SMART" id="SM00195">
    <property type="entry name" value="DSPc"/>
    <property type="match status" value="1"/>
</dbReference>
<gene>
    <name evidence="7" type="ORF">WMSIL1_LOCUS4794</name>
</gene>
<reference evidence="7 8" key="1">
    <citation type="submission" date="2019-07" db="EMBL/GenBank/DDBJ databases">
        <authorList>
            <person name="Jastrzebski P J."/>
            <person name="Paukszto L."/>
            <person name="Jastrzebski P J."/>
        </authorList>
    </citation>
    <scope>NUCLEOTIDE SEQUENCE [LARGE SCALE GENOMIC DNA]</scope>
    <source>
        <strain evidence="7 8">WMS-il1</strain>
    </source>
</reference>
<comment type="similarity">
    <text evidence="1">Belongs to the protein-tyrosine phosphatase family. Non-receptor class dual specificity subfamily.</text>
</comment>
<evidence type="ECO:0000256" key="4">
    <source>
        <dbReference type="ARBA" id="ARBA00022912"/>
    </source>
</evidence>
<dbReference type="GO" id="GO:0008330">
    <property type="term" value="F:protein tyrosine/threonine phosphatase activity"/>
    <property type="evidence" value="ECO:0007669"/>
    <property type="project" value="TreeGrafter"/>
</dbReference>
<dbReference type="EMBL" id="CABIJS010000144">
    <property type="protein sequence ID" value="VUZ44596.1"/>
    <property type="molecule type" value="Genomic_DNA"/>
</dbReference>
<dbReference type="InterPro" id="IPR000340">
    <property type="entry name" value="Dual-sp_phosphatase_cat-dom"/>
</dbReference>
<dbReference type="PROSITE" id="PS50056">
    <property type="entry name" value="TYR_PHOSPHATASE_2"/>
    <property type="match status" value="1"/>
</dbReference>
<dbReference type="PROSITE" id="PS00383">
    <property type="entry name" value="TYR_PHOSPHATASE_1"/>
    <property type="match status" value="1"/>
</dbReference>
<keyword evidence="4" id="KW-0904">Protein phosphatase</keyword>
<organism evidence="7 8">
    <name type="scientific">Hymenolepis diminuta</name>
    <name type="common">Rat tapeworm</name>
    <dbReference type="NCBI Taxonomy" id="6216"/>
    <lineage>
        <taxon>Eukaryota</taxon>
        <taxon>Metazoa</taxon>
        <taxon>Spiralia</taxon>
        <taxon>Lophotrochozoa</taxon>
        <taxon>Platyhelminthes</taxon>
        <taxon>Cestoda</taxon>
        <taxon>Eucestoda</taxon>
        <taxon>Cyclophyllidea</taxon>
        <taxon>Hymenolepididae</taxon>
        <taxon>Hymenolepis</taxon>
    </lineage>
</organism>
<dbReference type="InterPro" id="IPR020422">
    <property type="entry name" value="TYR_PHOSPHATASE_DUAL_dom"/>
</dbReference>
<dbReference type="InterPro" id="IPR029021">
    <property type="entry name" value="Prot-tyrosine_phosphatase-like"/>
</dbReference>
<dbReference type="PANTHER" id="PTHR10159:SF519">
    <property type="entry name" value="DUAL SPECIFICITY PROTEIN PHOSPHATASE MPK3"/>
    <property type="match status" value="1"/>
</dbReference>
<dbReference type="InterPro" id="IPR000387">
    <property type="entry name" value="Tyr_Pase_dom"/>
</dbReference>
<accession>A0A564YBJ7</accession>
<protein>
    <recommendedName>
        <fullName evidence="2">protein-tyrosine-phosphatase</fullName>
        <ecNumber evidence="2">3.1.3.48</ecNumber>
    </recommendedName>
</protein>
<evidence type="ECO:0000313" key="8">
    <source>
        <dbReference type="Proteomes" id="UP000321570"/>
    </source>
</evidence>
<keyword evidence="8" id="KW-1185">Reference proteome</keyword>
<proteinExistence type="inferred from homology"/>
<name>A0A564YBJ7_HYMDI</name>
<dbReference type="GO" id="GO:0043409">
    <property type="term" value="P:negative regulation of MAPK cascade"/>
    <property type="evidence" value="ECO:0007669"/>
    <property type="project" value="TreeGrafter"/>
</dbReference>
<dbReference type="Pfam" id="PF00782">
    <property type="entry name" value="DSPc"/>
    <property type="match status" value="1"/>
</dbReference>
<dbReference type="GO" id="GO:0033550">
    <property type="term" value="F:MAP kinase tyrosine phosphatase activity"/>
    <property type="evidence" value="ECO:0007669"/>
    <property type="project" value="TreeGrafter"/>
</dbReference>
<dbReference type="InterPro" id="IPR016130">
    <property type="entry name" value="Tyr_Pase_AS"/>
</dbReference>
<dbReference type="SUPFAM" id="SSF52799">
    <property type="entry name" value="(Phosphotyrosine protein) phosphatases II"/>
    <property type="match status" value="1"/>
</dbReference>
<evidence type="ECO:0000259" key="5">
    <source>
        <dbReference type="PROSITE" id="PS50054"/>
    </source>
</evidence>
<dbReference type="Proteomes" id="UP000321570">
    <property type="component" value="Unassembled WGS sequence"/>
</dbReference>
<dbReference type="GO" id="GO:0005737">
    <property type="term" value="C:cytoplasm"/>
    <property type="evidence" value="ECO:0007669"/>
    <property type="project" value="TreeGrafter"/>
</dbReference>
<dbReference type="PANTHER" id="PTHR10159">
    <property type="entry name" value="DUAL SPECIFICITY PROTEIN PHOSPHATASE"/>
    <property type="match status" value="1"/>
</dbReference>
<dbReference type="PROSITE" id="PS50054">
    <property type="entry name" value="TYR_PHOSPHATASE_DUAL"/>
    <property type="match status" value="1"/>
</dbReference>
<dbReference type="AlphaFoldDB" id="A0A564YBJ7"/>
<sequence length="166" mass="19207">IKVYPGLWLGARPTKDDVQFLQENNITAILTVERTALTDHCFSYFDRKFIFACDSTKEVLLEHFEDAFNFIDENIENGVLVHCHFGKSRSATIVVAYLMKKLRIPFVKAFKRVCRSRIISPNAGFRFQLALFEKTRFKAGKAAKKYKNSKLLRKLRKANVNVKVVE</sequence>
<evidence type="ECO:0000259" key="6">
    <source>
        <dbReference type="PROSITE" id="PS50056"/>
    </source>
</evidence>
<feature type="domain" description="Tyrosine specific protein phosphatases" evidence="6">
    <location>
        <begin position="62"/>
        <end position="117"/>
    </location>
</feature>
<feature type="non-terminal residue" evidence="7">
    <location>
        <position position="1"/>
    </location>
</feature>
<evidence type="ECO:0000313" key="7">
    <source>
        <dbReference type="EMBL" id="VUZ44596.1"/>
    </source>
</evidence>